<dbReference type="AlphaFoldDB" id="D2ZV39"/>
<dbReference type="Proteomes" id="UP000003344">
    <property type="component" value="Unassembled WGS sequence"/>
</dbReference>
<name>D2ZV39_NEIM2</name>
<proteinExistence type="predicted"/>
<evidence type="ECO:0000313" key="1">
    <source>
        <dbReference type="EMBL" id="EFC89195.1"/>
    </source>
</evidence>
<dbReference type="STRING" id="546266.NEIMUCOT_04480"/>
<gene>
    <name evidence="1" type="ORF">NEIMUCOT_04480</name>
</gene>
<protein>
    <submittedName>
        <fullName evidence="1">Uncharacterized protein</fullName>
    </submittedName>
</protein>
<dbReference type="EMBL" id="ACDX02000004">
    <property type="protein sequence ID" value="EFC89195.1"/>
    <property type="molecule type" value="Genomic_DNA"/>
</dbReference>
<evidence type="ECO:0000313" key="2">
    <source>
        <dbReference type="Proteomes" id="UP000003344"/>
    </source>
</evidence>
<comment type="caution">
    <text evidence="1">The sequence shown here is derived from an EMBL/GenBank/DDBJ whole genome shotgun (WGS) entry which is preliminary data.</text>
</comment>
<sequence>MPCPFHVWRGNGGGEIFYLPSNRKGRLKTGKPSFRRPFDFVGTMLIMRILGTDDFGCGIF</sequence>
<reference evidence="1 2" key="1">
    <citation type="submission" date="2009-10" db="EMBL/GenBank/DDBJ databases">
        <authorList>
            <person name="Weinstock G."/>
            <person name="Sodergren E."/>
            <person name="Clifton S."/>
            <person name="Fulton L."/>
            <person name="Fulton B."/>
            <person name="Courtney L."/>
            <person name="Fronick C."/>
            <person name="Harrison M."/>
            <person name="Strong C."/>
            <person name="Farmer C."/>
            <person name="Delahaunty K."/>
            <person name="Markovic C."/>
            <person name="Hall O."/>
            <person name="Minx P."/>
            <person name="Tomlinson C."/>
            <person name="Mitreva M."/>
            <person name="Nelson J."/>
            <person name="Hou S."/>
            <person name="Wollam A."/>
            <person name="Pepin K.H."/>
            <person name="Johnson M."/>
            <person name="Bhonagiri V."/>
            <person name="Nash W.E."/>
            <person name="Warren W."/>
            <person name="Chinwalla A."/>
            <person name="Mardis E.R."/>
            <person name="Wilson R.K."/>
        </authorList>
    </citation>
    <scope>NUCLEOTIDE SEQUENCE [LARGE SCALE GENOMIC DNA]</scope>
    <source>
        <strain evidence="2">ATCC 25996 / DSM 4631 / NCTC 10774 / M26</strain>
    </source>
</reference>
<organism evidence="1 2">
    <name type="scientific">Neisseria mucosa (strain ATCC 25996 / DSM 4631 / NCTC 10774 / M26)</name>
    <dbReference type="NCBI Taxonomy" id="546266"/>
    <lineage>
        <taxon>Bacteria</taxon>
        <taxon>Pseudomonadati</taxon>
        <taxon>Pseudomonadota</taxon>
        <taxon>Betaproteobacteria</taxon>
        <taxon>Neisseriales</taxon>
        <taxon>Neisseriaceae</taxon>
        <taxon>Neisseria</taxon>
    </lineage>
</organism>
<accession>D2ZV39</accession>